<dbReference type="PANTHER" id="PTHR11439">
    <property type="entry name" value="GAG-POL-RELATED RETROTRANSPOSON"/>
    <property type="match status" value="1"/>
</dbReference>
<accession>A0AAD4YZH4</accession>
<sequence>MYLTATRLDLMFAVSLISRYMESPTELHYQTDKRVLHYLKGTTDLGLFYNKETRNKKEARGELMGFSDSDYVDDLNDRKSTSGYVFMLSSAAVSWSSKKQPVFTLSTTEAEFIAATSSACQAVWLRRLLEELCFKQDKPTVIFYDKSSAIKLSRNPVMHGRRKHIDVRFHFLRDLVKNEVIELEHCPSNMQPPLFPHPTSNCPHKFEGIVRPPPPQPILPGQEGPQVGFGPLAQEKQPGQALGPTSPSKPNGRSCLGFSTKEVTSR</sequence>
<comment type="caution">
    <text evidence="2">The sequence shown here is derived from an EMBL/GenBank/DDBJ whole genome shotgun (WGS) entry which is preliminary data.</text>
</comment>
<gene>
    <name evidence="2" type="ORF">L3X38_027453</name>
</gene>
<evidence type="ECO:0000313" key="3">
    <source>
        <dbReference type="Proteomes" id="UP001054821"/>
    </source>
</evidence>
<evidence type="ECO:0000313" key="2">
    <source>
        <dbReference type="EMBL" id="KAI5328057.1"/>
    </source>
</evidence>
<keyword evidence="3" id="KW-1185">Reference proteome</keyword>
<name>A0AAD4YZH4_PRUDU</name>
<dbReference type="CDD" id="cd09272">
    <property type="entry name" value="RNase_HI_RT_Ty1"/>
    <property type="match status" value="1"/>
</dbReference>
<dbReference type="Proteomes" id="UP001054821">
    <property type="component" value="Chromosome 5"/>
</dbReference>
<dbReference type="PANTHER" id="PTHR11439:SF517">
    <property type="entry name" value="CYSTEINE-RICH RLK (RECEPTOR-LIKE PROTEIN KINASE) 8"/>
    <property type="match status" value="1"/>
</dbReference>
<dbReference type="EMBL" id="JAJFAZ020000005">
    <property type="protein sequence ID" value="KAI5328057.1"/>
    <property type="molecule type" value="Genomic_DNA"/>
</dbReference>
<feature type="region of interest" description="Disordered" evidence="1">
    <location>
        <begin position="209"/>
        <end position="266"/>
    </location>
</feature>
<evidence type="ECO:0000256" key="1">
    <source>
        <dbReference type="SAM" id="MobiDB-lite"/>
    </source>
</evidence>
<proteinExistence type="predicted"/>
<reference evidence="2 3" key="1">
    <citation type="journal article" date="2022" name="G3 (Bethesda)">
        <title>Whole-genome sequence and methylome profiling of the almond [Prunus dulcis (Mill.) D.A. Webb] cultivar 'Nonpareil'.</title>
        <authorList>
            <person name="D'Amico-Willman K.M."/>
            <person name="Ouma W.Z."/>
            <person name="Meulia T."/>
            <person name="Sideli G.M."/>
            <person name="Gradziel T.M."/>
            <person name="Fresnedo-Ramirez J."/>
        </authorList>
    </citation>
    <scope>NUCLEOTIDE SEQUENCE [LARGE SCALE GENOMIC DNA]</scope>
    <source>
        <strain evidence="2">Clone GOH B32 T37-40</strain>
    </source>
</reference>
<organism evidence="2 3">
    <name type="scientific">Prunus dulcis</name>
    <name type="common">Almond</name>
    <name type="synonym">Amygdalus dulcis</name>
    <dbReference type="NCBI Taxonomy" id="3755"/>
    <lineage>
        <taxon>Eukaryota</taxon>
        <taxon>Viridiplantae</taxon>
        <taxon>Streptophyta</taxon>
        <taxon>Embryophyta</taxon>
        <taxon>Tracheophyta</taxon>
        <taxon>Spermatophyta</taxon>
        <taxon>Magnoliopsida</taxon>
        <taxon>eudicotyledons</taxon>
        <taxon>Gunneridae</taxon>
        <taxon>Pentapetalae</taxon>
        <taxon>rosids</taxon>
        <taxon>fabids</taxon>
        <taxon>Rosales</taxon>
        <taxon>Rosaceae</taxon>
        <taxon>Amygdaloideae</taxon>
        <taxon>Amygdaleae</taxon>
        <taxon>Prunus</taxon>
    </lineage>
</organism>
<dbReference type="AlphaFoldDB" id="A0AAD4YZH4"/>
<protein>
    <submittedName>
        <fullName evidence="2">Uncharacterized protein</fullName>
    </submittedName>
</protein>